<protein>
    <recommendedName>
        <fullName evidence="1">Reverse transcriptase zinc-binding domain-containing protein</fullName>
    </recommendedName>
</protein>
<sequence length="190" mass="22103">RTFSPPSAYAIFRPPGPKVGWSSLLLGTFKIPQHRFILWLAILGKLFTLDKPWLRHLGSDCVLCTVAAQESHEYLFFRCQFALACLCEIRRMVWFQWPYTSWSTAVLWASKRWRGKHIVNAAYMALLAALVYHLWQERDFQIFQSTTRSPQNIALITVREVRELIVSKELPPNVSTRGFYRIWDPLACVG</sequence>
<dbReference type="PANTHER" id="PTHR33116:SF66">
    <property type="entry name" value="REVERSE TRANSCRIPTASE ZINC-BINDING DOMAIN-CONTAINING PROTEIN"/>
    <property type="match status" value="1"/>
</dbReference>
<gene>
    <name evidence="2" type="ORF">Sradi_6210500</name>
</gene>
<feature type="non-terminal residue" evidence="2">
    <location>
        <position position="1"/>
    </location>
</feature>
<evidence type="ECO:0000313" key="2">
    <source>
        <dbReference type="EMBL" id="KAL0303424.1"/>
    </source>
</evidence>
<feature type="domain" description="Reverse transcriptase zinc-binding" evidence="1">
    <location>
        <begin position="3"/>
        <end position="83"/>
    </location>
</feature>
<reference evidence="2" key="1">
    <citation type="submission" date="2020-06" db="EMBL/GenBank/DDBJ databases">
        <authorList>
            <person name="Li T."/>
            <person name="Hu X."/>
            <person name="Zhang T."/>
            <person name="Song X."/>
            <person name="Zhang H."/>
            <person name="Dai N."/>
            <person name="Sheng W."/>
            <person name="Hou X."/>
            <person name="Wei L."/>
        </authorList>
    </citation>
    <scope>NUCLEOTIDE SEQUENCE</scope>
    <source>
        <strain evidence="2">G02</strain>
        <tissue evidence="2">Leaf</tissue>
    </source>
</reference>
<reference evidence="2" key="2">
    <citation type="journal article" date="2024" name="Plant">
        <title>Genomic evolution and insights into agronomic trait innovations of Sesamum species.</title>
        <authorList>
            <person name="Miao H."/>
            <person name="Wang L."/>
            <person name="Qu L."/>
            <person name="Liu H."/>
            <person name="Sun Y."/>
            <person name="Le M."/>
            <person name="Wang Q."/>
            <person name="Wei S."/>
            <person name="Zheng Y."/>
            <person name="Lin W."/>
            <person name="Duan Y."/>
            <person name="Cao H."/>
            <person name="Xiong S."/>
            <person name="Wang X."/>
            <person name="Wei L."/>
            <person name="Li C."/>
            <person name="Ma Q."/>
            <person name="Ju M."/>
            <person name="Zhao R."/>
            <person name="Li G."/>
            <person name="Mu C."/>
            <person name="Tian Q."/>
            <person name="Mei H."/>
            <person name="Zhang T."/>
            <person name="Gao T."/>
            <person name="Zhang H."/>
        </authorList>
    </citation>
    <scope>NUCLEOTIDE SEQUENCE</scope>
    <source>
        <strain evidence="2">G02</strain>
    </source>
</reference>
<comment type="caution">
    <text evidence="2">The sequence shown here is derived from an EMBL/GenBank/DDBJ whole genome shotgun (WGS) entry which is preliminary data.</text>
</comment>
<dbReference type="Pfam" id="PF13966">
    <property type="entry name" value="zf-RVT"/>
    <property type="match status" value="1"/>
</dbReference>
<accession>A0AAW2K9R0</accession>
<dbReference type="EMBL" id="JACGWJ010000029">
    <property type="protein sequence ID" value="KAL0303424.1"/>
    <property type="molecule type" value="Genomic_DNA"/>
</dbReference>
<organism evidence="2">
    <name type="scientific">Sesamum radiatum</name>
    <name type="common">Black benniseed</name>
    <dbReference type="NCBI Taxonomy" id="300843"/>
    <lineage>
        <taxon>Eukaryota</taxon>
        <taxon>Viridiplantae</taxon>
        <taxon>Streptophyta</taxon>
        <taxon>Embryophyta</taxon>
        <taxon>Tracheophyta</taxon>
        <taxon>Spermatophyta</taxon>
        <taxon>Magnoliopsida</taxon>
        <taxon>eudicotyledons</taxon>
        <taxon>Gunneridae</taxon>
        <taxon>Pentapetalae</taxon>
        <taxon>asterids</taxon>
        <taxon>lamiids</taxon>
        <taxon>Lamiales</taxon>
        <taxon>Pedaliaceae</taxon>
        <taxon>Sesamum</taxon>
    </lineage>
</organism>
<name>A0AAW2K9R0_SESRA</name>
<dbReference type="AlphaFoldDB" id="A0AAW2K9R0"/>
<proteinExistence type="predicted"/>
<dbReference type="InterPro" id="IPR026960">
    <property type="entry name" value="RVT-Znf"/>
</dbReference>
<dbReference type="PANTHER" id="PTHR33116">
    <property type="entry name" value="REVERSE TRANSCRIPTASE ZINC-BINDING DOMAIN-CONTAINING PROTEIN-RELATED-RELATED"/>
    <property type="match status" value="1"/>
</dbReference>
<evidence type="ECO:0000259" key="1">
    <source>
        <dbReference type="Pfam" id="PF13966"/>
    </source>
</evidence>